<feature type="compositionally biased region" description="Basic and acidic residues" evidence="5">
    <location>
        <begin position="428"/>
        <end position="438"/>
    </location>
</feature>
<dbReference type="PROSITE" id="PS00383">
    <property type="entry name" value="TYR_PHOSPHATASE_1"/>
    <property type="match status" value="1"/>
</dbReference>
<gene>
    <name evidence="8" type="ORF">GUITHDRAFT_94406</name>
</gene>
<evidence type="ECO:0000259" key="7">
    <source>
        <dbReference type="PROSITE" id="PS50056"/>
    </source>
</evidence>
<feature type="region of interest" description="Disordered" evidence="5">
    <location>
        <begin position="410"/>
        <end position="447"/>
    </location>
</feature>
<dbReference type="HOGENOM" id="CLU_017787_0_0_1"/>
<evidence type="ECO:0000256" key="3">
    <source>
        <dbReference type="ARBA" id="ARBA00022801"/>
    </source>
</evidence>
<dbReference type="InterPro" id="IPR020422">
    <property type="entry name" value="TYR_PHOSPHATASE_DUAL_dom"/>
</dbReference>
<sequence>MRALDNGRGMPPSNDEIRVRLSKNLQYVPFCADFGPNNLGVVLHFCSSIKQLLQKQTNKKSEIVFVYNPQLEDFTNSIFLLGSFLCLYLDATADEAWEPFHQIKNGRFLDYRDATWVKSTFDLHIQDCWEGLVHAVRHNLLAVDDFDVREYFYYDNPQNGDLHEVVRGKFIAFKGPRDDCQKQDFSVHPTTYIDVFKSKGVKAVIRLNIEEYDKRTFVKAGIAHHDLFFVDCTTPSDDIVHKFLTIAEDPSSGVVAVHCKAGLGRTGTLIALYLMKHYLFTARQAIAWVRICRPGSIIGPQQHYLVQQEKRMHQLGKSGVQGLGITVSDESKQQDLSTADELAEMITTGMNHRDGRRMLSAGQSSRDGKRTLSKSVSFNFNTSRDVSNVEIMGSNQVSSLARLSLRKVTSDPGLPASIRGSNIGSFGDSKERKMKDTLRLSSRKGRL</sequence>
<reference evidence="10" key="2">
    <citation type="submission" date="2012-11" db="EMBL/GenBank/DDBJ databases">
        <authorList>
            <person name="Kuo A."/>
            <person name="Curtis B.A."/>
            <person name="Tanifuji G."/>
            <person name="Burki F."/>
            <person name="Gruber A."/>
            <person name="Irimia M."/>
            <person name="Maruyama S."/>
            <person name="Arias M.C."/>
            <person name="Ball S.G."/>
            <person name="Gile G.H."/>
            <person name="Hirakawa Y."/>
            <person name="Hopkins J.F."/>
            <person name="Rensing S.A."/>
            <person name="Schmutz J."/>
            <person name="Symeonidi A."/>
            <person name="Elias M."/>
            <person name="Eveleigh R.J."/>
            <person name="Herman E.K."/>
            <person name="Klute M.J."/>
            <person name="Nakayama T."/>
            <person name="Obornik M."/>
            <person name="Reyes-Prieto A."/>
            <person name="Armbrust E.V."/>
            <person name="Aves S.J."/>
            <person name="Beiko R.G."/>
            <person name="Coutinho P."/>
            <person name="Dacks J.B."/>
            <person name="Durnford D.G."/>
            <person name="Fast N.M."/>
            <person name="Green B.R."/>
            <person name="Grisdale C."/>
            <person name="Hempe F."/>
            <person name="Henrissat B."/>
            <person name="Hoppner M.P."/>
            <person name="Ishida K.-I."/>
            <person name="Kim E."/>
            <person name="Koreny L."/>
            <person name="Kroth P.G."/>
            <person name="Liu Y."/>
            <person name="Malik S.-B."/>
            <person name="Maier U.G."/>
            <person name="McRose D."/>
            <person name="Mock T."/>
            <person name="Neilson J.A."/>
            <person name="Onodera N.T."/>
            <person name="Poole A.M."/>
            <person name="Pritham E.J."/>
            <person name="Richards T.A."/>
            <person name="Rocap G."/>
            <person name="Roy S.W."/>
            <person name="Sarai C."/>
            <person name="Schaack S."/>
            <person name="Shirato S."/>
            <person name="Slamovits C.H."/>
            <person name="Spencer D.F."/>
            <person name="Suzuki S."/>
            <person name="Worden A.Z."/>
            <person name="Zauner S."/>
            <person name="Barry K."/>
            <person name="Bell C."/>
            <person name="Bharti A.K."/>
            <person name="Crow J.A."/>
            <person name="Grimwood J."/>
            <person name="Kramer R."/>
            <person name="Lindquist E."/>
            <person name="Lucas S."/>
            <person name="Salamov A."/>
            <person name="McFadden G.I."/>
            <person name="Lane C.E."/>
            <person name="Keeling P.J."/>
            <person name="Gray M.W."/>
            <person name="Grigoriev I.V."/>
            <person name="Archibald J.M."/>
        </authorList>
    </citation>
    <scope>NUCLEOTIDE SEQUENCE</scope>
    <source>
        <strain evidence="10">CCMP2712</strain>
    </source>
</reference>
<evidence type="ECO:0000256" key="5">
    <source>
        <dbReference type="SAM" id="MobiDB-lite"/>
    </source>
</evidence>
<dbReference type="PROSITE" id="PS50054">
    <property type="entry name" value="TYR_PHOSPHATASE_DUAL"/>
    <property type="match status" value="1"/>
</dbReference>
<evidence type="ECO:0000313" key="9">
    <source>
        <dbReference type="EnsemblProtists" id="EKX46328"/>
    </source>
</evidence>
<keyword evidence="3" id="KW-0378">Hydrolase</keyword>
<accession>L1JCS2</accession>
<dbReference type="OMA" id="IQACEAT"/>
<feature type="domain" description="Tyrosine-protein phosphatase" evidence="6">
    <location>
        <begin position="160"/>
        <end position="317"/>
    </location>
</feature>
<dbReference type="InterPro" id="IPR029260">
    <property type="entry name" value="DSPn"/>
</dbReference>
<dbReference type="EMBL" id="JH992995">
    <property type="protein sequence ID" value="EKX46328.1"/>
    <property type="molecule type" value="Genomic_DNA"/>
</dbReference>
<evidence type="ECO:0000256" key="2">
    <source>
        <dbReference type="ARBA" id="ARBA00013064"/>
    </source>
</evidence>
<dbReference type="FunFam" id="3.90.190.10:FF:000006">
    <property type="entry name" value="Dual specificity protein phosphatase CDC14B"/>
    <property type="match status" value="1"/>
</dbReference>
<dbReference type="PaxDb" id="55529-EKX46328"/>
<dbReference type="CDD" id="cd14499">
    <property type="entry name" value="CDC14_C"/>
    <property type="match status" value="1"/>
</dbReference>
<dbReference type="RefSeq" id="XP_005833308.1">
    <property type="nucleotide sequence ID" value="XM_005833251.1"/>
</dbReference>
<name>L1JCS2_GUITC</name>
<dbReference type="OrthoDB" id="273181at2759"/>
<comment type="similarity">
    <text evidence="1">Belongs to the protein-tyrosine phosphatase family. Non-receptor class CDC14 subfamily.</text>
</comment>
<dbReference type="EnsemblProtists" id="EKX46328">
    <property type="protein sequence ID" value="EKX46328"/>
    <property type="gene ID" value="GUITHDRAFT_94406"/>
</dbReference>
<feature type="domain" description="Tyrosine specific protein phosphatases" evidence="7">
    <location>
        <begin position="241"/>
        <end position="304"/>
    </location>
</feature>
<dbReference type="SUPFAM" id="SSF52799">
    <property type="entry name" value="(Phosphotyrosine protein) phosphatases II"/>
    <property type="match status" value="2"/>
</dbReference>
<dbReference type="CDD" id="cd17657">
    <property type="entry name" value="CDC14_N"/>
    <property type="match status" value="1"/>
</dbReference>
<evidence type="ECO:0000256" key="4">
    <source>
        <dbReference type="ARBA" id="ARBA00022912"/>
    </source>
</evidence>
<dbReference type="InterPro" id="IPR029021">
    <property type="entry name" value="Prot-tyrosine_phosphatase-like"/>
</dbReference>
<dbReference type="Proteomes" id="UP000011087">
    <property type="component" value="Unassembled WGS sequence"/>
</dbReference>
<dbReference type="Pfam" id="PF14671">
    <property type="entry name" value="DSPn"/>
    <property type="match status" value="1"/>
</dbReference>
<dbReference type="InterPro" id="IPR050561">
    <property type="entry name" value="PTP"/>
</dbReference>
<reference evidence="9" key="3">
    <citation type="submission" date="2016-03" db="UniProtKB">
        <authorList>
            <consortium name="EnsemblProtists"/>
        </authorList>
    </citation>
    <scope>IDENTIFICATION</scope>
</reference>
<dbReference type="InterPro" id="IPR016130">
    <property type="entry name" value="Tyr_Pase_AS"/>
</dbReference>
<dbReference type="InterPro" id="IPR044506">
    <property type="entry name" value="CDC14_C"/>
</dbReference>
<dbReference type="GeneID" id="17302930"/>
<dbReference type="STRING" id="905079.L1JCS2"/>
<reference evidence="8 10" key="1">
    <citation type="journal article" date="2012" name="Nature">
        <title>Algal genomes reveal evolutionary mosaicism and the fate of nucleomorphs.</title>
        <authorList>
            <consortium name="DOE Joint Genome Institute"/>
            <person name="Curtis B.A."/>
            <person name="Tanifuji G."/>
            <person name="Burki F."/>
            <person name="Gruber A."/>
            <person name="Irimia M."/>
            <person name="Maruyama S."/>
            <person name="Arias M.C."/>
            <person name="Ball S.G."/>
            <person name="Gile G.H."/>
            <person name="Hirakawa Y."/>
            <person name="Hopkins J.F."/>
            <person name="Kuo A."/>
            <person name="Rensing S.A."/>
            <person name="Schmutz J."/>
            <person name="Symeonidi A."/>
            <person name="Elias M."/>
            <person name="Eveleigh R.J."/>
            <person name="Herman E.K."/>
            <person name="Klute M.J."/>
            <person name="Nakayama T."/>
            <person name="Obornik M."/>
            <person name="Reyes-Prieto A."/>
            <person name="Armbrust E.V."/>
            <person name="Aves S.J."/>
            <person name="Beiko R.G."/>
            <person name="Coutinho P."/>
            <person name="Dacks J.B."/>
            <person name="Durnford D.G."/>
            <person name="Fast N.M."/>
            <person name="Green B.R."/>
            <person name="Grisdale C.J."/>
            <person name="Hempel F."/>
            <person name="Henrissat B."/>
            <person name="Hoppner M.P."/>
            <person name="Ishida K."/>
            <person name="Kim E."/>
            <person name="Koreny L."/>
            <person name="Kroth P.G."/>
            <person name="Liu Y."/>
            <person name="Malik S.B."/>
            <person name="Maier U.G."/>
            <person name="McRose D."/>
            <person name="Mock T."/>
            <person name="Neilson J.A."/>
            <person name="Onodera N.T."/>
            <person name="Poole A.M."/>
            <person name="Pritham E.J."/>
            <person name="Richards T.A."/>
            <person name="Rocap G."/>
            <person name="Roy S.W."/>
            <person name="Sarai C."/>
            <person name="Schaack S."/>
            <person name="Shirato S."/>
            <person name="Slamovits C.H."/>
            <person name="Spencer D.F."/>
            <person name="Suzuki S."/>
            <person name="Worden A.Z."/>
            <person name="Zauner S."/>
            <person name="Barry K."/>
            <person name="Bell C."/>
            <person name="Bharti A.K."/>
            <person name="Crow J.A."/>
            <person name="Grimwood J."/>
            <person name="Kramer R."/>
            <person name="Lindquist E."/>
            <person name="Lucas S."/>
            <person name="Salamov A."/>
            <person name="McFadden G.I."/>
            <person name="Lane C.E."/>
            <person name="Keeling P.J."/>
            <person name="Gray M.W."/>
            <person name="Grigoriev I.V."/>
            <person name="Archibald J.M."/>
        </authorList>
    </citation>
    <scope>NUCLEOTIDE SEQUENCE</scope>
    <source>
        <strain evidence="8 10">CCMP2712</strain>
    </source>
</reference>
<protein>
    <recommendedName>
        <fullName evidence="2">protein-tyrosine-phosphatase</fullName>
        <ecNumber evidence="2">3.1.3.48</ecNumber>
    </recommendedName>
</protein>
<feature type="region of interest" description="Disordered" evidence="5">
    <location>
        <begin position="351"/>
        <end position="373"/>
    </location>
</feature>
<proteinExistence type="inferred from homology"/>
<dbReference type="AlphaFoldDB" id="L1JCS2"/>
<dbReference type="SMART" id="SM00195">
    <property type="entry name" value="DSPc"/>
    <property type="match status" value="1"/>
</dbReference>
<evidence type="ECO:0000259" key="6">
    <source>
        <dbReference type="PROSITE" id="PS50054"/>
    </source>
</evidence>
<dbReference type="eggNOG" id="KOG1720">
    <property type="taxonomic scope" value="Eukaryota"/>
</dbReference>
<dbReference type="KEGG" id="gtt:GUITHDRAFT_94406"/>
<keyword evidence="4" id="KW-0904">Protein phosphatase</keyword>
<dbReference type="Gene3D" id="3.90.190.10">
    <property type="entry name" value="Protein tyrosine phosphatase superfamily"/>
    <property type="match status" value="2"/>
</dbReference>
<organism evidence="8">
    <name type="scientific">Guillardia theta (strain CCMP2712)</name>
    <name type="common">Cryptophyte</name>
    <dbReference type="NCBI Taxonomy" id="905079"/>
    <lineage>
        <taxon>Eukaryota</taxon>
        <taxon>Cryptophyceae</taxon>
        <taxon>Pyrenomonadales</taxon>
        <taxon>Geminigeraceae</taxon>
        <taxon>Guillardia</taxon>
    </lineage>
</organism>
<dbReference type="Pfam" id="PF22785">
    <property type="entry name" value="Tc-R-P"/>
    <property type="match status" value="1"/>
</dbReference>
<dbReference type="PANTHER" id="PTHR23339">
    <property type="entry name" value="TYROSINE SPECIFIC PROTEIN PHOSPHATASE AND DUAL SPECIFICITY PROTEIN PHOSPHATASE"/>
    <property type="match status" value="1"/>
</dbReference>
<evidence type="ECO:0000256" key="1">
    <source>
        <dbReference type="ARBA" id="ARBA00007315"/>
    </source>
</evidence>
<keyword evidence="10" id="KW-1185">Reference proteome</keyword>
<dbReference type="PROSITE" id="PS50056">
    <property type="entry name" value="TYR_PHOSPHATASE_2"/>
    <property type="match status" value="1"/>
</dbReference>
<evidence type="ECO:0000313" key="10">
    <source>
        <dbReference type="Proteomes" id="UP000011087"/>
    </source>
</evidence>
<dbReference type="EC" id="3.1.3.48" evidence="2"/>
<dbReference type="InterPro" id="IPR000387">
    <property type="entry name" value="Tyr_Pase_dom"/>
</dbReference>
<dbReference type="GO" id="GO:0004725">
    <property type="term" value="F:protein tyrosine phosphatase activity"/>
    <property type="evidence" value="ECO:0007669"/>
    <property type="project" value="UniProtKB-EC"/>
</dbReference>
<evidence type="ECO:0000313" key="8">
    <source>
        <dbReference type="EMBL" id="EKX46328.1"/>
    </source>
</evidence>